<gene>
    <name evidence="1" type="ORF">PG991_015215</name>
</gene>
<proteinExistence type="predicted"/>
<dbReference type="EMBL" id="JAQQWI010000022">
    <property type="protein sequence ID" value="KAK7995748.1"/>
    <property type="molecule type" value="Genomic_DNA"/>
</dbReference>
<protein>
    <submittedName>
        <fullName evidence="1">Uncharacterized protein</fullName>
    </submittedName>
</protein>
<dbReference type="Proteomes" id="UP001396898">
    <property type="component" value="Unassembled WGS sequence"/>
</dbReference>
<organism evidence="1 2">
    <name type="scientific">Apiospora marii</name>
    <dbReference type="NCBI Taxonomy" id="335849"/>
    <lineage>
        <taxon>Eukaryota</taxon>
        <taxon>Fungi</taxon>
        <taxon>Dikarya</taxon>
        <taxon>Ascomycota</taxon>
        <taxon>Pezizomycotina</taxon>
        <taxon>Sordariomycetes</taxon>
        <taxon>Xylariomycetidae</taxon>
        <taxon>Amphisphaeriales</taxon>
        <taxon>Apiosporaceae</taxon>
        <taxon>Apiospora</taxon>
    </lineage>
</organism>
<sequence length="144" mass="15606">MLAVTTTISFVAPDTSKYCRFPIGREILRIVPPSGADVTDSNNKGDYWQVVDEGVEVWSSNSGFRDVDSRPPPQSDTVFNLNSMAERTTAVAFACLVRDGAIGWDMLKIMMSWIRASCPSSSAKSLLVAAGVVGTFPARWGRLG</sequence>
<reference evidence="1 2" key="1">
    <citation type="submission" date="2023-01" db="EMBL/GenBank/DDBJ databases">
        <title>Analysis of 21 Apiospora genomes using comparative genomics revels a genus with tremendous synthesis potential of carbohydrate active enzymes and secondary metabolites.</title>
        <authorList>
            <person name="Sorensen T."/>
        </authorList>
    </citation>
    <scope>NUCLEOTIDE SEQUENCE [LARGE SCALE GENOMIC DNA]</scope>
    <source>
        <strain evidence="1 2">CBS 20057</strain>
    </source>
</reference>
<accession>A0ABR1R1V7</accession>
<dbReference type="Gene3D" id="3.40.710.10">
    <property type="entry name" value="DD-peptidase/beta-lactamase superfamily"/>
    <property type="match status" value="1"/>
</dbReference>
<dbReference type="InterPro" id="IPR012338">
    <property type="entry name" value="Beta-lactam/transpept-like"/>
</dbReference>
<evidence type="ECO:0000313" key="1">
    <source>
        <dbReference type="EMBL" id="KAK7995748.1"/>
    </source>
</evidence>
<name>A0ABR1R1V7_9PEZI</name>
<comment type="caution">
    <text evidence="1">The sequence shown here is derived from an EMBL/GenBank/DDBJ whole genome shotgun (WGS) entry which is preliminary data.</text>
</comment>
<evidence type="ECO:0000313" key="2">
    <source>
        <dbReference type="Proteomes" id="UP001396898"/>
    </source>
</evidence>
<dbReference type="SUPFAM" id="SSF56601">
    <property type="entry name" value="beta-lactamase/transpeptidase-like"/>
    <property type="match status" value="1"/>
</dbReference>
<keyword evidence="2" id="KW-1185">Reference proteome</keyword>